<comment type="caution">
    <text evidence="11">The sequence shown here is derived from an EMBL/GenBank/DDBJ whole genome shotgun (WGS) entry which is preliminary data.</text>
</comment>
<dbReference type="InterPro" id="IPR033738">
    <property type="entry name" value="AsnB_N"/>
</dbReference>
<keyword evidence="6 8" id="KW-0315">Glutamine amidotransferase</keyword>
<dbReference type="EMBL" id="JACRDE010000155">
    <property type="protein sequence ID" value="MBI5248908.1"/>
    <property type="molecule type" value="Genomic_DNA"/>
</dbReference>
<comment type="similarity">
    <text evidence="2">Belongs to the asparagine synthetase family.</text>
</comment>
<dbReference type="GO" id="GO:0006529">
    <property type="term" value="P:asparagine biosynthetic process"/>
    <property type="evidence" value="ECO:0007669"/>
    <property type="project" value="UniProtKB-KW"/>
</dbReference>
<dbReference type="EC" id="6.3.5.4" evidence="3"/>
<comment type="pathway">
    <text evidence="1">Amino-acid biosynthesis; L-asparagine biosynthesis; L-asparagine from L-aspartate (L-Gln route): step 1/1.</text>
</comment>
<evidence type="ECO:0000256" key="2">
    <source>
        <dbReference type="ARBA" id="ARBA00005752"/>
    </source>
</evidence>
<accession>A0A9D6YZK0</accession>
<evidence type="ECO:0000256" key="4">
    <source>
        <dbReference type="ARBA" id="ARBA00022741"/>
    </source>
</evidence>
<evidence type="ECO:0000256" key="9">
    <source>
        <dbReference type="PIRSR" id="PIRSR001589-2"/>
    </source>
</evidence>
<evidence type="ECO:0000256" key="3">
    <source>
        <dbReference type="ARBA" id="ARBA00012737"/>
    </source>
</evidence>
<feature type="binding site" evidence="9">
    <location>
        <position position="98"/>
    </location>
    <ligand>
        <name>L-glutamine</name>
        <dbReference type="ChEBI" id="CHEBI:58359"/>
    </ligand>
</feature>
<keyword evidence="5 9" id="KW-0067">ATP-binding</keyword>
<keyword evidence="4 9" id="KW-0547">Nucleotide-binding</keyword>
<dbReference type="Gene3D" id="3.60.20.10">
    <property type="entry name" value="Glutamine Phosphoribosylpyrophosphate, subunit 1, domain 1"/>
    <property type="match status" value="1"/>
</dbReference>
<comment type="catalytic activity">
    <reaction evidence="7">
        <text>L-aspartate + L-glutamine + ATP + H2O = L-asparagine + L-glutamate + AMP + diphosphate + H(+)</text>
        <dbReference type="Rhea" id="RHEA:12228"/>
        <dbReference type="ChEBI" id="CHEBI:15377"/>
        <dbReference type="ChEBI" id="CHEBI:15378"/>
        <dbReference type="ChEBI" id="CHEBI:29985"/>
        <dbReference type="ChEBI" id="CHEBI:29991"/>
        <dbReference type="ChEBI" id="CHEBI:30616"/>
        <dbReference type="ChEBI" id="CHEBI:33019"/>
        <dbReference type="ChEBI" id="CHEBI:58048"/>
        <dbReference type="ChEBI" id="CHEBI:58359"/>
        <dbReference type="ChEBI" id="CHEBI:456215"/>
        <dbReference type="EC" id="6.3.5.4"/>
    </reaction>
</comment>
<evidence type="ECO:0000256" key="7">
    <source>
        <dbReference type="ARBA" id="ARBA00048741"/>
    </source>
</evidence>
<dbReference type="Proteomes" id="UP000807825">
    <property type="component" value="Unassembled WGS sequence"/>
</dbReference>
<evidence type="ECO:0000313" key="11">
    <source>
        <dbReference type="EMBL" id="MBI5248908.1"/>
    </source>
</evidence>
<dbReference type="GO" id="GO:0005524">
    <property type="term" value="F:ATP binding"/>
    <property type="evidence" value="ECO:0007669"/>
    <property type="project" value="UniProtKB-KW"/>
</dbReference>
<feature type="active site" description="For GATase activity" evidence="8">
    <location>
        <position position="2"/>
    </location>
</feature>
<sequence>MCGIAGLVGKYSPDTLDQMIETMSHRGPDDRGVHWDRDFNVGMGMCRLSILDIASGHQPMSNEDGSIWIVYNGETYNSPSLRPALEEAGHRFVSDHSDTEVLIHLYEEHGIEALQKLNGMFAFVILDKNRKRLFAARDRMGKKPLYYWHASGLFAWASEIKSLLEIPYLSRNVDREALFHYMSLLYVTGEKTIIQGVRRLLPGHWLIYDLEAKTSTTGCYWNLDFSKKENRPEEEWCHLIRDTLGKAVKRRLLSDVPIGCSLSGGIDSSSIVGLLGSMNHSNINTYSLGFVGEGEEDWNELPLARAVSRKWGTQHHEMILEPTELLEDLVSMVWHLDEPYAGGLPSWYVFKHMRQDVTVGLTGSGGDELFGNYGKYTTFEVNRLARLACAYRDSSELARTLFYNPLLALVSHAPEILVNRQRKNRVVSVPVLSQEPMRWFYMGVWYYFDDFTKKNSIFTSTDDHMDTGALLQALHNQSGAKDYRDAIAYVDFKTQLVDEFLFFTDRLSMAHSLEARVPFLDHEFVELVMRIPSSLRSKHHDWKYLLKKAMSDLLPEEVLTAPKKGFVIPIKLWLRDRLRPLAEKLLAPERLEAQGILRPQFYFNYVLPHLNGHDFTWQVWAALMFQLWHVVFIEHPCKGRPSIELKDLLG</sequence>
<gene>
    <name evidence="11" type="primary">asnB</name>
    <name evidence="11" type="ORF">HY912_05385</name>
</gene>
<dbReference type="InterPro" id="IPR029055">
    <property type="entry name" value="Ntn_hydrolases_N"/>
</dbReference>
<name>A0A9D6YZK0_9BACT</name>
<dbReference type="InterPro" id="IPR017932">
    <property type="entry name" value="GATase_2_dom"/>
</dbReference>
<dbReference type="PROSITE" id="PS51278">
    <property type="entry name" value="GATASE_TYPE_2"/>
    <property type="match status" value="1"/>
</dbReference>
<evidence type="ECO:0000313" key="12">
    <source>
        <dbReference type="Proteomes" id="UP000807825"/>
    </source>
</evidence>
<dbReference type="InterPro" id="IPR006426">
    <property type="entry name" value="Asn_synth_AEB"/>
</dbReference>
<keyword evidence="8" id="KW-0028">Amino-acid biosynthesis</keyword>
<dbReference type="SUPFAM" id="SSF52402">
    <property type="entry name" value="Adenine nucleotide alpha hydrolases-like"/>
    <property type="match status" value="1"/>
</dbReference>
<dbReference type="Gene3D" id="3.40.50.620">
    <property type="entry name" value="HUPs"/>
    <property type="match status" value="2"/>
</dbReference>
<evidence type="ECO:0000256" key="6">
    <source>
        <dbReference type="ARBA" id="ARBA00022962"/>
    </source>
</evidence>
<dbReference type="GO" id="GO:0005829">
    <property type="term" value="C:cytosol"/>
    <property type="evidence" value="ECO:0007669"/>
    <property type="project" value="TreeGrafter"/>
</dbReference>
<dbReference type="Pfam" id="PF00733">
    <property type="entry name" value="Asn_synthase"/>
    <property type="match status" value="1"/>
</dbReference>
<dbReference type="SUPFAM" id="SSF56235">
    <property type="entry name" value="N-terminal nucleophile aminohydrolases (Ntn hydrolases)"/>
    <property type="match status" value="1"/>
</dbReference>
<dbReference type="GO" id="GO:0004066">
    <property type="term" value="F:asparagine synthase (glutamine-hydrolyzing) activity"/>
    <property type="evidence" value="ECO:0007669"/>
    <property type="project" value="UniProtKB-EC"/>
</dbReference>
<dbReference type="PIRSF" id="PIRSF001589">
    <property type="entry name" value="Asn_synthetase_glu-h"/>
    <property type="match status" value="1"/>
</dbReference>
<proteinExistence type="inferred from homology"/>
<feature type="domain" description="Glutamine amidotransferase type-2" evidence="10">
    <location>
        <begin position="2"/>
        <end position="211"/>
    </location>
</feature>
<protein>
    <recommendedName>
        <fullName evidence="3">asparagine synthase (glutamine-hydrolyzing)</fullName>
        <ecNumber evidence="3">6.3.5.4</ecNumber>
    </recommendedName>
</protein>
<dbReference type="InterPro" id="IPR001962">
    <property type="entry name" value="Asn_synthase"/>
</dbReference>
<dbReference type="AlphaFoldDB" id="A0A9D6YZK0"/>
<dbReference type="InterPro" id="IPR014729">
    <property type="entry name" value="Rossmann-like_a/b/a_fold"/>
</dbReference>
<organism evidence="11 12">
    <name type="scientific">Desulfomonile tiedjei</name>
    <dbReference type="NCBI Taxonomy" id="2358"/>
    <lineage>
        <taxon>Bacteria</taxon>
        <taxon>Pseudomonadati</taxon>
        <taxon>Thermodesulfobacteriota</taxon>
        <taxon>Desulfomonilia</taxon>
        <taxon>Desulfomonilales</taxon>
        <taxon>Desulfomonilaceae</taxon>
        <taxon>Desulfomonile</taxon>
    </lineage>
</organism>
<dbReference type="PANTHER" id="PTHR43284:SF1">
    <property type="entry name" value="ASPARAGINE SYNTHETASE"/>
    <property type="match status" value="1"/>
</dbReference>
<dbReference type="CDD" id="cd01991">
    <property type="entry name" value="Asn_synthase_B_C"/>
    <property type="match status" value="1"/>
</dbReference>
<dbReference type="NCBIfam" id="TIGR01536">
    <property type="entry name" value="asn_synth_AEB"/>
    <property type="match status" value="1"/>
</dbReference>
<dbReference type="InterPro" id="IPR051786">
    <property type="entry name" value="ASN_synthetase/amidase"/>
</dbReference>
<evidence type="ECO:0000256" key="5">
    <source>
        <dbReference type="ARBA" id="ARBA00022840"/>
    </source>
</evidence>
<dbReference type="Pfam" id="PF13537">
    <property type="entry name" value="GATase_7"/>
    <property type="match status" value="1"/>
</dbReference>
<keyword evidence="11" id="KW-0436">Ligase</keyword>
<dbReference type="CDD" id="cd00712">
    <property type="entry name" value="AsnB"/>
    <property type="match status" value="1"/>
</dbReference>
<keyword evidence="8" id="KW-0061">Asparagine biosynthesis</keyword>
<reference evidence="11" key="1">
    <citation type="submission" date="2020-07" db="EMBL/GenBank/DDBJ databases">
        <title>Huge and variable diversity of episymbiotic CPR bacteria and DPANN archaea in groundwater ecosystems.</title>
        <authorList>
            <person name="He C.Y."/>
            <person name="Keren R."/>
            <person name="Whittaker M."/>
            <person name="Farag I.F."/>
            <person name="Doudna J."/>
            <person name="Cate J.H.D."/>
            <person name="Banfield J.F."/>
        </authorList>
    </citation>
    <scope>NUCLEOTIDE SEQUENCE</scope>
    <source>
        <strain evidence="11">NC_groundwater_1664_Pr3_B-0.1um_52_9</strain>
    </source>
</reference>
<dbReference type="PANTHER" id="PTHR43284">
    <property type="entry name" value="ASPARAGINE SYNTHETASE (GLUTAMINE-HYDROLYZING)"/>
    <property type="match status" value="1"/>
</dbReference>
<evidence type="ECO:0000256" key="1">
    <source>
        <dbReference type="ARBA" id="ARBA00005187"/>
    </source>
</evidence>
<evidence type="ECO:0000259" key="10">
    <source>
        <dbReference type="PROSITE" id="PS51278"/>
    </source>
</evidence>
<evidence type="ECO:0000256" key="8">
    <source>
        <dbReference type="PIRSR" id="PIRSR001589-1"/>
    </source>
</evidence>